<dbReference type="AlphaFoldDB" id="A0A4D6C3L0"/>
<feature type="region of interest" description="Disordered" evidence="6">
    <location>
        <begin position="180"/>
        <end position="201"/>
    </location>
</feature>
<evidence type="ECO:0000256" key="5">
    <source>
        <dbReference type="ARBA" id="ARBA00035437"/>
    </source>
</evidence>
<keyword evidence="3" id="KW-0687">Ribonucleoprotein</keyword>
<evidence type="ECO:0000256" key="4">
    <source>
        <dbReference type="ARBA" id="ARBA00035152"/>
    </source>
</evidence>
<keyword evidence="7" id="KW-0934">Plastid</keyword>
<feature type="compositionally biased region" description="Basic residues" evidence="6">
    <location>
        <begin position="182"/>
        <end position="201"/>
    </location>
</feature>
<dbReference type="GeneID" id="40351349"/>
<dbReference type="PANTHER" id="PTHR21569">
    <property type="entry name" value="RIBOSOMAL PROTEIN S9"/>
    <property type="match status" value="1"/>
</dbReference>
<dbReference type="GO" id="GO:0015935">
    <property type="term" value="C:small ribosomal subunit"/>
    <property type="evidence" value="ECO:0007669"/>
    <property type="project" value="TreeGrafter"/>
</dbReference>
<reference evidence="7" key="1">
    <citation type="journal article" date="2019" name="Genome Biol. Evol.">
        <title>Tracing the Evolution of the Plastome and Mitogenome in the Chloropicophyceae Uncovered Convergent tRNA Gene Losses and a Variant Plastid Genetic Code.</title>
        <authorList>
            <person name="Turmel M."/>
            <person name="Dos Santos A.L."/>
            <person name="Otis C."/>
            <person name="Sergerie R."/>
            <person name="Lemieux C."/>
        </authorList>
    </citation>
    <scope>NUCLEOTIDE SEQUENCE</scope>
</reference>
<dbReference type="GO" id="GO:0003735">
    <property type="term" value="F:structural constituent of ribosome"/>
    <property type="evidence" value="ECO:0007669"/>
    <property type="project" value="InterPro"/>
</dbReference>
<organism evidence="7">
    <name type="scientific">Chloroparvula pacifica</name>
    <dbReference type="NCBI Taxonomy" id="1883388"/>
    <lineage>
        <taxon>Eukaryota</taxon>
        <taxon>Viridiplantae</taxon>
        <taxon>Chlorophyta</taxon>
        <taxon>Chloropicophyceae</taxon>
        <taxon>Chloropicales</taxon>
        <taxon>Chloropicaceae</taxon>
        <taxon>Chloroparvula</taxon>
    </lineage>
</organism>
<name>A0A4D6C3L0_9CHLO</name>
<dbReference type="Gene3D" id="3.30.230.10">
    <property type="match status" value="1"/>
</dbReference>
<dbReference type="SUPFAM" id="SSF54211">
    <property type="entry name" value="Ribosomal protein S5 domain 2-like"/>
    <property type="match status" value="1"/>
</dbReference>
<dbReference type="InterPro" id="IPR020568">
    <property type="entry name" value="Ribosomal_Su5_D2-typ_SF"/>
</dbReference>
<dbReference type="RefSeq" id="YP_009646521.1">
    <property type="nucleotide sequence ID" value="NC_042489.1"/>
</dbReference>
<sequence>MKYDSLFTEIGVDIEKIPSNDFRIKENKYKKEGWLRIQNSNLVYEGIDIAFITATGRNKRSVATALVYRGNCFNQDITVNGMDFHEYFQNNPIIINEIQKLQNYFPATWIEANNQTSKDLELTPLGQQKGFFTAHVTVKGGGLTSQAKAVRLAIARAASQIGNDEKTNLRSASLLTTDARRKERKKYGLKKARKRPQFSKR</sequence>
<dbReference type="PANTHER" id="PTHR21569:SF1">
    <property type="entry name" value="SMALL RIBOSOMAL SUBUNIT PROTEIN US9M"/>
    <property type="match status" value="1"/>
</dbReference>
<dbReference type="GO" id="GO:0006412">
    <property type="term" value="P:translation"/>
    <property type="evidence" value="ECO:0007669"/>
    <property type="project" value="InterPro"/>
</dbReference>
<evidence type="ECO:0000313" key="7">
    <source>
        <dbReference type="EMBL" id="QBX98295.1"/>
    </source>
</evidence>
<geneLocation type="chloroplast" evidence="7"/>
<keyword evidence="2 7" id="KW-0689">Ribosomal protein</keyword>
<proteinExistence type="inferred from homology"/>
<evidence type="ECO:0000256" key="3">
    <source>
        <dbReference type="ARBA" id="ARBA00023274"/>
    </source>
</evidence>
<evidence type="ECO:0000256" key="1">
    <source>
        <dbReference type="ARBA" id="ARBA00005251"/>
    </source>
</evidence>
<comment type="similarity">
    <text evidence="1">Belongs to the universal ribosomal protein uS9 family.</text>
</comment>
<dbReference type="EMBL" id="MK085995">
    <property type="protein sequence ID" value="QBX98295.1"/>
    <property type="molecule type" value="Genomic_DNA"/>
</dbReference>
<gene>
    <name evidence="7" type="primary">rps9</name>
</gene>
<keyword evidence="7" id="KW-0150">Chloroplast</keyword>
<protein>
    <recommendedName>
        <fullName evidence="4">Small ribosomal subunit protein uS9c</fullName>
    </recommendedName>
    <alternativeName>
        <fullName evidence="5">30S ribosomal protein S9, chloroplastic</fullName>
    </alternativeName>
</protein>
<dbReference type="InterPro" id="IPR000754">
    <property type="entry name" value="Ribosomal_uS9"/>
</dbReference>
<dbReference type="GO" id="GO:0003723">
    <property type="term" value="F:RNA binding"/>
    <property type="evidence" value="ECO:0007669"/>
    <property type="project" value="TreeGrafter"/>
</dbReference>
<accession>A0A4D6C3L0</accession>
<evidence type="ECO:0000256" key="6">
    <source>
        <dbReference type="SAM" id="MobiDB-lite"/>
    </source>
</evidence>
<dbReference type="InterPro" id="IPR014721">
    <property type="entry name" value="Ribsml_uS5_D2-typ_fold_subgr"/>
</dbReference>
<evidence type="ECO:0000256" key="2">
    <source>
        <dbReference type="ARBA" id="ARBA00022980"/>
    </source>
</evidence>
<dbReference type="Pfam" id="PF00380">
    <property type="entry name" value="Ribosomal_S9"/>
    <property type="match status" value="1"/>
</dbReference>